<dbReference type="AlphaFoldDB" id="A0A6N9TKG9"/>
<dbReference type="GO" id="GO:0046872">
    <property type="term" value="F:metal ion binding"/>
    <property type="evidence" value="ECO:0007669"/>
    <property type="project" value="UniProtKB-KW"/>
</dbReference>
<dbReference type="InterPro" id="IPR006073">
    <property type="entry name" value="GTP-bd"/>
</dbReference>
<comment type="function">
    <text evidence="6">GTPase that associates with the 50S ribosomal subunit and may have a role during protein synthesis or ribosome biogenesis.</text>
</comment>
<name>A0A6N9TKG9_DISTH</name>
<evidence type="ECO:0000256" key="5">
    <source>
        <dbReference type="ARBA" id="ARBA00023134"/>
    </source>
</evidence>
<dbReference type="PRINTS" id="PR00326">
    <property type="entry name" value="GTP1OBG"/>
</dbReference>
<dbReference type="InterPro" id="IPR032305">
    <property type="entry name" value="GTP-bd_M"/>
</dbReference>
<dbReference type="PANTHER" id="PTHR10229">
    <property type="entry name" value="GTP-BINDING PROTEIN HFLX"/>
    <property type="match status" value="1"/>
</dbReference>
<gene>
    <name evidence="6 9" type="primary">hflX</name>
    <name evidence="9" type="ORF">G3N55_01710</name>
</gene>
<evidence type="ECO:0000256" key="1">
    <source>
        <dbReference type="ARBA" id="ARBA00022490"/>
    </source>
</evidence>
<evidence type="ECO:0000256" key="7">
    <source>
        <dbReference type="SAM" id="Coils"/>
    </source>
</evidence>
<dbReference type="InterPro" id="IPR016496">
    <property type="entry name" value="GTPase_HflX"/>
</dbReference>
<evidence type="ECO:0000256" key="4">
    <source>
        <dbReference type="ARBA" id="ARBA00022842"/>
    </source>
</evidence>
<dbReference type="GO" id="GO:0003924">
    <property type="term" value="F:GTPase activity"/>
    <property type="evidence" value="ECO:0007669"/>
    <property type="project" value="UniProtKB-UniRule"/>
</dbReference>
<evidence type="ECO:0000256" key="2">
    <source>
        <dbReference type="ARBA" id="ARBA00022723"/>
    </source>
</evidence>
<keyword evidence="2" id="KW-0479">Metal-binding</keyword>
<dbReference type="Pfam" id="PF01926">
    <property type="entry name" value="MMR_HSR1"/>
    <property type="match status" value="1"/>
</dbReference>
<proteinExistence type="inferred from homology"/>
<dbReference type="Proteomes" id="UP000469346">
    <property type="component" value="Unassembled WGS sequence"/>
</dbReference>
<evidence type="ECO:0000313" key="9">
    <source>
        <dbReference type="EMBL" id="NDY41568.1"/>
    </source>
</evidence>
<keyword evidence="5 6" id="KW-0342">GTP-binding</keyword>
<keyword evidence="4" id="KW-0460">Magnesium</keyword>
<dbReference type="Gene3D" id="6.10.250.2860">
    <property type="match status" value="1"/>
</dbReference>
<evidence type="ECO:0000259" key="8">
    <source>
        <dbReference type="PROSITE" id="PS51705"/>
    </source>
</evidence>
<comment type="subunit">
    <text evidence="6">Monomer. Associates with the 50S ribosomal subunit.</text>
</comment>
<accession>A0A6N9TKG9</accession>
<dbReference type="Pfam" id="PF13167">
    <property type="entry name" value="GTP-bdg_N"/>
    <property type="match status" value="1"/>
</dbReference>
<dbReference type="FunFam" id="3.40.50.11060:FF:000001">
    <property type="entry name" value="GTPase HflX"/>
    <property type="match status" value="1"/>
</dbReference>
<keyword evidence="7" id="KW-0175">Coiled coil</keyword>
<dbReference type="GO" id="GO:0005525">
    <property type="term" value="F:GTP binding"/>
    <property type="evidence" value="ECO:0007669"/>
    <property type="project" value="UniProtKB-UniRule"/>
</dbReference>
<dbReference type="Gene3D" id="3.40.50.11060">
    <property type="entry name" value="GTPase HflX, N-terminal domain"/>
    <property type="match status" value="1"/>
</dbReference>
<dbReference type="HAMAP" id="MF_00900">
    <property type="entry name" value="GTPase_HflX"/>
    <property type="match status" value="1"/>
</dbReference>
<keyword evidence="1 6" id="KW-0963">Cytoplasm</keyword>
<dbReference type="InterPro" id="IPR027417">
    <property type="entry name" value="P-loop_NTPase"/>
</dbReference>
<comment type="caution">
    <text evidence="9">The sequence shown here is derived from an EMBL/GenBank/DDBJ whole genome shotgun (WGS) entry which is preliminary data.</text>
</comment>
<dbReference type="EMBL" id="JAAGRR010000009">
    <property type="protein sequence ID" value="NDY41568.1"/>
    <property type="molecule type" value="Genomic_DNA"/>
</dbReference>
<dbReference type="InterPro" id="IPR030394">
    <property type="entry name" value="G_HFLX_dom"/>
</dbReference>
<dbReference type="NCBIfam" id="TIGR03156">
    <property type="entry name" value="GTP_HflX"/>
    <property type="match status" value="1"/>
</dbReference>
<dbReference type="PROSITE" id="PS51705">
    <property type="entry name" value="G_HFLX"/>
    <property type="match status" value="1"/>
</dbReference>
<reference evidence="9 10" key="1">
    <citation type="submission" date="2020-02" db="EMBL/GenBank/DDBJ databases">
        <title>Comparative genomics of sulfur disproportionating microorganisms.</title>
        <authorList>
            <person name="Ward L.M."/>
            <person name="Bertran E."/>
            <person name="Johnston D.T."/>
        </authorList>
    </citation>
    <scope>NUCLEOTIDE SEQUENCE [LARGE SCALE GENOMIC DNA]</scope>
    <source>
        <strain evidence="9 10">DSM 100025</strain>
    </source>
</reference>
<evidence type="ECO:0000256" key="3">
    <source>
        <dbReference type="ARBA" id="ARBA00022741"/>
    </source>
</evidence>
<dbReference type="InterPro" id="IPR025121">
    <property type="entry name" value="GTPase_HflX_N"/>
</dbReference>
<evidence type="ECO:0000256" key="6">
    <source>
        <dbReference type="HAMAP-Rule" id="MF_00900"/>
    </source>
</evidence>
<dbReference type="SUPFAM" id="SSF52540">
    <property type="entry name" value="P-loop containing nucleoside triphosphate hydrolases"/>
    <property type="match status" value="1"/>
</dbReference>
<dbReference type="GO" id="GO:0043022">
    <property type="term" value="F:ribosome binding"/>
    <property type="evidence" value="ECO:0007669"/>
    <property type="project" value="TreeGrafter"/>
</dbReference>
<evidence type="ECO:0000313" key="10">
    <source>
        <dbReference type="Proteomes" id="UP000469346"/>
    </source>
</evidence>
<dbReference type="InterPro" id="IPR042108">
    <property type="entry name" value="GTPase_HflX_N_sf"/>
</dbReference>
<dbReference type="GO" id="GO:0005737">
    <property type="term" value="C:cytoplasm"/>
    <property type="evidence" value="ECO:0007669"/>
    <property type="project" value="UniProtKB-SubCell"/>
</dbReference>
<comment type="similarity">
    <text evidence="6">Belongs to the TRAFAC class OBG-HflX-like GTPase superfamily. HflX GTPase family.</text>
</comment>
<comment type="subcellular location">
    <subcellularLocation>
        <location evidence="6">Cytoplasm</location>
    </subcellularLocation>
    <text evidence="6">May associate with membranes.</text>
</comment>
<organism evidence="9 10">
    <name type="scientific">Dissulfurirhabdus thermomarina</name>
    <dbReference type="NCBI Taxonomy" id="1765737"/>
    <lineage>
        <taxon>Bacteria</taxon>
        <taxon>Deltaproteobacteria</taxon>
        <taxon>Dissulfurirhabdaceae</taxon>
        <taxon>Dissulfurirhabdus</taxon>
    </lineage>
</organism>
<dbReference type="RefSeq" id="WP_163297726.1">
    <property type="nucleotide sequence ID" value="NZ_JAAGRR010000009.1"/>
</dbReference>
<keyword evidence="3 6" id="KW-0547">Nucleotide-binding</keyword>
<feature type="coiled-coil region" evidence="7">
    <location>
        <begin position="283"/>
        <end position="310"/>
    </location>
</feature>
<dbReference type="CDD" id="cd01878">
    <property type="entry name" value="HflX"/>
    <property type="match status" value="1"/>
</dbReference>
<feature type="domain" description="Hflx-type G" evidence="8">
    <location>
        <begin position="324"/>
        <end position="486"/>
    </location>
</feature>
<keyword evidence="10" id="KW-1185">Reference proteome</keyword>
<protein>
    <recommendedName>
        <fullName evidence="6">GTPase HflX</fullName>
    </recommendedName>
    <alternativeName>
        <fullName evidence="6">GTP-binding protein HflX</fullName>
    </alternativeName>
</protein>
<dbReference type="PANTHER" id="PTHR10229:SF0">
    <property type="entry name" value="GTP-BINDING PROTEIN 6-RELATED"/>
    <property type="match status" value="1"/>
</dbReference>
<sequence>MDRAGFVRRVLVGDHTSILIPDLSAWRRGGGGLRGLRCLHTHLGPGRGLDTEDLTDLALLRLDAMAAVEVGETGHAGAVHFAALLPPNPDGRQWDVQTYPHPAAVDLPFDAFVRELEGEIRRIQGARDVEGQEERAILVHAGGGPRHEAERSLAELAELARSANVRVVKTVWQRVTRYHPAHLIGRGKLREVLMEGLYLGATLVVFDQDLTPVQANNIARMMDLKVIDRTQLILDIFARRARSREGKIQVELAQLRYLLPRLVGRGTAMSRLMGGIGGRGPGETQLEVDRRRVKQRIAGLERELRALRKGRRERRKHRARRGLPVVSIIGYTNAGKSTLLNRLTGSDVLAEDRLFATLDPTSRRLSSPEGTTVLLADTVGFIRHMPRDLRVAFRATLEELADAALFLHVVDAASPYRAEEIAAVERILDEMGLQDVPRLLVCNKVDLLDPGRINGPCRGAVLVSALEGRGLDELRTRLFAALRAARPAA</sequence>
<dbReference type="Gene3D" id="3.40.50.300">
    <property type="entry name" value="P-loop containing nucleotide triphosphate hydrolases"/>
    <property type="match status" value="1"/>
</dbReference>
<dbReference type="Pfam" id="PF16360">
    <property type="entry name" value="GTP-bdg_M"/>
    <property type="match status" value="1"/>
</dbReference>